<proteinExistence type="inferred from homology"/>
<dbReference type="OrthoDB" id="8904098at2759"/>
<evidence type="ECO:0000256" key="4">
    <source>
        <dbReference type="ARBA" id="ARBA00022989"/>
    </source>
</evidence>
<evidence type="ECO:0000256" key="3">
    <source>
        <dbReference type="ARBA" id="ARBA00022692"/>
    </source>
</evidence>
<keyword evidence="4 7" id="KW-1133">Transmembrane helix</keyword>
<name>A0A811N3W9_9POAL</name>
<dbReference type="SUPFAM" id="SSF103473">
    <property type="entry name" value="MFS general substrate transporter"/>
    <property type="match status" value="1"/>
</dbReference>
<dbReference type="InterPro" id="IPR000109">
    <property type="entry name" value="POT_fam"/>
</dbReference>
<evidence type="ECO:0000313" key="8">
    <source>
        <dbReference type="EMBL" id="CAD6220480.1"/>
    </source>
</evidence>
<evidence type="ECO:0000256" key="6">
    <source>
        <dbReference type="SAM" id="MobiDB-lite"/>
    </source>
</evidence>
<feature type="region of interest" description="Disordered" evidence="6">
    <location>
        <begin position="1"/>
        <end position="31"/>
    </location>
</feature>
<feature type="transmembrane region" description="Helical" evidence="7">
    <location>
        <begin position="587"/>
        <end position="607"/>
    </location>
</feature>
<comment type="similarity">
    <text evidence="2">Belongs to the major facilitator superfamily. Proton-dependent oligopeptide transporter (POT/PTR) (TC 2.A.17) family.</text>
</comment>
<dbReference type="Gene3D" id="1.20.1250.20">
    <property type="entry name" value="MFS general substrate transporter like domains"/>
    <property type="match status" value="1"/>
</dbReference>
<feature type="transmembrane region" description="Helical" evidence="7">
    <location>
        <begin position="137"/>
        <end position="157"/>
    </location>
</feature>
<evidence type="ECO:0000256" key="7">
    <source>
        <dbReference type="SAM" id="Phobius"/>
    </source>
</evidence>
<feature type="transmembrane region" description="Helical" evidence="7">
    <location>
        <begin position="112"/>
        <end position="130"/>
    </location>
</feature>
<gene>
    <name evidence="8" type="ORF">NCGR_LOCUS13945</name>
</gene>
<reference evidence="8" key="1">
    <citation type="submission" date="2020-10" db="EMBL/GenBank/DDBJ databases">
        <authorList>
            <person name="Han B."/>
            <person name="Lu T."/>
            <person name="Zhao Q."/>
            <person name="Huang X."/>
            <person name="Zhao Y."/>
        </authorList>
    </citation>
    <scope>NUCLEOTIDE SEQUENCE</scope>
</reference>
<evidence type="ECO:0000256" key="1">
    <source>
        <dbReference type="ARBA" id="ARBA00004141"/>
    </source>
</evidence>
<feature type="transmembrane region" description="Helical" evidence="7">
    <location>
        <begin position="224"/>
        <end position="245"/>
    </location>
</feature>
<keyword evidence="9" id="KW-1185">Reference proteome</keyword>
<dbReference type="GO" id="GO:0016020">
    <property type="term" value="C:membrane"/>
    <property type="evidence" value="ECO:0007669"/>
    <property type="project" value="UniProtKB-SubCell"/>
</dbReference>
<sequence length="637" mass="68797">MAEGSWTPTAELPLQQGTPPGGEVEEHGGGSAAAGAAAATATATADGSVGWNGKPCRRDTSGGWFAGFLMLANQALVTFAVNCVGINLVTFMSVVMRLDNANAANKASNWNGTTYVFSIVGAIVSDSYWGRYKACTIFQLIFLAGLVELAVACHVFLDKSCHFGNGGGRQEHCKPPTTVQAAVFYVSIYQIALGSGGYQPAANTFGADQFDETDARERKSKSAFFGYFFVANNLGGILAVTALAYMEDKGEWVQAFWIATAAALLGYLLFAVGTLRYRHFLASGNAVVSVCQVLVAAVRNRRVRAPVREQDLYDPDAADGDHVKTAGVRKMVHTPEYRCLDKAAVVKDPASALQVQPAGHPPQGNSSKPNPWRLCTVTQVEELKCILRLVPIWLCSILFSTSYSQMTSVFIEQAQAMDDSLWKLTIPPAGMDVFEILGVTAFVFIYRFCIVKVMTKISHEPTELQRMGTGLVISTAAMITSGVVEQQRLMRATGGVDASSTLSILWQIPQYLLIGASEVFMYVTMTEFFNDQLPEGLRSLGSAMSVASMSAGSFASSLLVTLVMTITCRGGRPGWIPQDLNKGHVDWFFYLIAALNAVDLFAFVVFAKRYRPAPVIIHGANENETGVEKVQDGEECI</sequence>
<dbReference type="GO" id="GO:0022857">
    <property type="term" value="F:transmembrane transporter activity"/>
    <property type="evidence" value="ECO:0007669"/>
    <property type="project" value="InterPro"/>
</dbReference>
<accession>A0A811N3W9</accession>
<organism evidence="8 9">
    <name type="scientific">Miscanthus lutarioriparius</name>
    <dbReference type="NCBI Taxonomy" id="422564"/>
    <lineage>
        <taxon>Eukaryota</taxon>
        <taxon>Viridiplantae</taxon>
        <taxon>Streptophyta</taxon>
        <taxon>Embryophyta</taxon>
        <taxon>Tracheophyta</taxon>
        <taxon>Spermatophyta</taxon>
        <taxon>Magnoliopsida</taxon>
        <taxon>Liliopsida</taxon>
        <taxon>Poales</taxon>
        <taxon>Poaceae</taxon>
        <taxon>PACMAD clade</taxon>
        <taxon>Panicoideae</taxon>
        <taxon>Andropogonodae</taxon>
        <taxon>Andropogoneae</taxon>
        <taxon>Saccharinae</taxon>
        <taxon>Miscanthus</taxon>
    </lineage>
</organism>
<dbReference type="PANTHER" id="PTHR11654">
    <property type="entry name" value="OLIGOPEPTIDE TRANSPORTER-RELATED"/>
    <property type="match status" value="1"/>
</dbReference>
<dbReference type="AlphaFoldDB" id="A0A811N3W9"/>
<comment type="subcellular location">
    <subcellularLocation>
        <location evidence="1">Membrane</location>
        <topology evidence="1">Multi-pass membrane protein</topology>
    </subcellularLocation>
</comment>
<feature type="transmembrane region" description="Helical" evidence="7">
    <location>
        <begin position="386"/>
        <end position="406"/>
    </location>
</feature>
<keyword evidence="5 7" id="KW-0472">Membrane</keyword>
<feature type="transmembrane region" description="Helical" evidence="7">
    <location>
        <begin position="426"/>
        <end position="446"/>
    </location>
</feature>
<protein>
    <submittedName>
        <fullName evidence="8">Uncharacterized protein</fullName>
    </submittedName>
</protein>
<feature type="transmembrane region" description="Helical" evidence="7">
    <location>
        <begin position="64"/>
        <end position="92"/>
    </location>
</feature>
<feature type="transmembrane region" description="Helical" evidence="7">
    <location>
        <begin position="252"/>
        <end position="273"/>
    </location>
</feature>
<feature type="transmembrane region" description="Helical" evidence="7">
    <location>
        <begin position="546"/>
        <end position="567"/>
    </location>
</feature>
<comment type="caution">
    <text evidence="8">The sequence shown here is derived from an EMBL/GenBank/DDBJ whole genome shotgun (WGS) entry which is preliminary data.</text>
</comment>
<evidence type="ECO:0000256" key="5">
    <source>
        <dbReference type="ARBA" id="ARBA00023136"/>
    </source>
</evidence>
<keyword evidence="3 7" id="KW-0812">Transmembrane</keyword>
<dbReference type="EMBL" id="CAJGYO010000003">
    <property type="protein sequence ID" value="CAD6220480.1"/>
    <property type="molecule type" value="Genomic_DNA"/>
</dbReference>
<evidence type="ECO:0000313" key="9">
    <source>
        <dbReference type="Proteomes" id="UP000604825"/>
    </source>
</evidence>
<dbReference type="Proteomes" id="UP000604825">
    <property type="component" value="Unassembled WGS sequence"/>
</dbReference>
<dbReference type="InterPro" id="IPR036259">
    <property type="entry name" value="MFS_trans_sf"/>
</dbReference>
<dbReference type="Pfam" id="PF00854">
    <property type="entry name" value="PTR2"/>
    <property type="match status" value="1"/>
</dbReference>
<evidence type="ECO:0000256" key="2">
    <source>
        <dbReference type="ARBA" id="ARBA00005982"/>
    </source>
</evidence>